<evidence type="ECO:0000313" key="1">
    <source>
        <dbReference type="EMBL" id="KAK8753166.1"/>
    </source>
</evidence>
<gene>
    <name evidence="1" type="ORF">OTU49_002913</name>
</gene>
<comment type="caution">
    <text evidence="1">The sequence shown here is derived from an EMBL/GenBank/DDBJ whole genome shotgun (WGS) entry which is preliminary data.</text>
</comment>
<dbReference type="AlphaFoldDB" id="A0AAW0YNJ9"/>
<reference evidence="1 2" key="1">
    <citation type="journal article" date="2024" name="BMC Genomics">
        <title>Genome assembly of redclaw crayfish (Cherax quadricarinatus) provides insights into its immune adaptation and hypoxia tolerance.</title>
        <authorList>
            <person name="Liu Z."/>
            <person name="Zheng J."/>
            <person name="Li H."/>
            <person name="Fang K."/>
            <person name="Wang S."/>
            <person name="He J."/>
            <person name="Zhou D."/>
            <person name="Weng S."/>
            <person name="Chi M."/>
            <person name="Gu Z."/>
            <person name="He J."/>
            <person name="Li F."/>
            <person name="Wang M."/>
        </authorList>
    </citation>
    <scope>NUCLEOTIDE SEQUENCE [LARGE SCALE GENOMIC DNA]</scope>
    <source>
        <strain evidence="1">ZL_2023a</strain>
    </source>
</reference>
<name>A0AAW0YNJ9_CHEQU</name>
<accession>A0AAW0YNJ9</accession>
<dbReference type="PROSITE" id="PS51257">
    <property type="entry name" value="PROKAR_LIPOPROTEIN"/>
    <property type="match status" value="1"/>
</dbReference>
<dbReference type="EMBL" id="JARKIK010000003">
    <property type="protein sequence ID" value="KAK8753166.1"/>
    <property type="molecule type" value="Genomic_DNA"/>
</dbReference>
<dbReference type="Proteomes" id="UP001445076">
    <property type="component" value="Unassembled WGS sequence"/>
</dbReference>
<evidence type="ECO:0000313" key="2">
    <source>
        <dbReference type="Proteomes" id="UP001445076"/>
    </source>
</evidence>
<sequence length="131" mass="15202">MKYDNNTMMPVHNLIISCSPQASHWRMSVYDIPSSFPFHLSPTSPSVFIQRGAPPFPHPPLTSAVACERGETWRMRGRRRQLLRLMAQFKIRGKKGEREEKRDVVVVVAMELVERRVRWEVIEGWERGGGK</sequence>
<protein>
    <submittedName>
        <fullName evidence="1">Uncharacterized protein</fullName>
    </submittedName>
</protein>
<proteinExistence type="predicted"/>
<keyword evidence="2" id="KW-1185">Reference proteome</keyword>
<organism evidence="1 2">
    <name type="scientific">Cherax quadricarinatus</name>
    <name type="common">Australian red claw crayfish</name>
    <dbReference type="NCBI Taxonomy" id="27406"/>
    <lineage>
        <taxon>Eukaryota</taxon>
        <taxon>Metazoa</taxon>
        <taxon>Ecdysozoa</taxon>
        <taxon>Arthropoda</taxon>
        <taxon>Crustacea</taxon>
        <taxon>Multicrustacea</taxon>
        <taxon>Malacostraca</taxon>
        <taxon>Eumalacostraca</taxon>
        <taxon>Eucarida</taxon>
        <taxon>Decapoda</taxon>
        <taxon>Pleocyemata</taxon>
        <taxon>Astacidea</taxon>
        <taxon>Parastacoidea</taxon>
        <taxon>Parastacidae</taxon>
        <taxon>Cherax</taxon>
    </lineage>
</organism>